<dbReference type="EMBL" id="LXQA010279716">
    <property type="protein sequence ID" value="MCI40439.1"/>
    <property type="molecule type" value="Genomic_DNA"/>
</dbReference>
<feature type="compositionally biased region" description="Low complexity" evidence="1">
    <location>
        <begin position="26"/>
        <end position="43"/>
    </location>
</feature>
<sequence>MDESNHDMVNMLTQHLMPNQQIRSIQNQTLVQNQPVPNNPGVPLIQGQQ</sequence>
<keyword evidence="3" id="KW-1185">Reference proteome</keyword>
<evidence type="ECO:0000256" key="1">
    <source>
        <dbReference type="SAM" id="MobiDB-lite"/>
    </source>
</evidence>
<evidence type="ECO:0000313" key="2">
    <source>
        <dbReference type="EMBL" id="MCI40439.1"/>
    </source>
</evidence>
<feature type="region of interest" description="Disordered" evidence="1">
    <location>
        <begin position="25"/>
        <end position="49"/>
    </location>
</feature>
<name>A0A392RVN5_9FABA</name>
<feature type="non-terminal residue" evidence="2">
    <location>
        <position position="49"/>
    </location>
</feature>
<dbReference type="AlphaFoldDB" id="A0A392RVN5"/>
<proteinExistence type="predicted"/>
<dbReference type="Proteomes" id="UP000265520">
    <property type="component" value="Unassembled WGS sequence"/>
</dbReference>
<protein>
    <submittedName>
        <fullName evidence="2">Uncharacterized protein</fullName>
    </submittedName>
</protein>
<organism evidence="2 3">
    <name type="scientific">Trifolium medium</name>
    <dbReference type="NCBI Taxonomy" id="97028"/>
    <lineage>
        <taxon>Eukaryota</taxon>
        <taxon>Viridiplantae</taxon>
        <taxon>Streptophyta</taxon>
        <taxon>Embryophyta</taxon>
        <taxon>Tracheophyta</taxon>
        <taxon>Spermatophyta</taxon>
        <taxon>Magnoliopsida</taxon>
        <taxon>eudicotyledons</taxon>
        <taxon>Gunneridae</taxon>
        <taxon>Pentapetalae</taxon>
        <taxon>rosids</taxon>
        <taxon>fabids</taxon>
        <taxon>Fabales</taxon>
        <taxon>Fabaceae</taxon>
        <taxon>Papilionoideae</taxon>
        <taxon>50 kb inversion clade</taxon>
        <taxon>NPAAA clade</taxon>
        <taxon>Hologalegina</taxon>
        <taxon>IRL clade</taxon>
        <taxon>Trifolieae</taxon>
        <taxon>Trifolium</taxon>
    </lineage>
</organism>
<accession>A0A392RVN5</accession>
<evidence type="ECO:0000313" key="3">
    <source>
        <dbReference type="Proteomes" id="UP000265520"/>
    </source>
</evidence>
<comment type="caution">
    <text evidence="2">The sequence shown here is derived from an EMBL/GenBank/DDBJ whole genome shotgun (WGS) entry which is preliminary data.</text>
</comment>
<reference evidence="2 3" key="1">
    <citation type="journal article" date="2018" name="Front. Plant Sci.">
        <title>Red Clover (Trifolium pratense) and Zigzag Clover (T. medium) - A Picture of Genomic Similarities and Differences.</title>
        <authorList>
            <person name="Dluhosova J."/>
            <person name="Istvanek J."/>
            <person name="Nedelnik J."/>
            <person name="Repkova J."/>
        </authorList>
    </citation>
    <scope>NUCLEOTIDE SEQUENCE [LARGE SCALE GENOMIC DNA]</scope>
    <source>
        <strain evidence="3">cv. 10/8</strain>
        <tissue evidence="2">Leaf</tissue>
    </source>
</reference>